<dbReference type="AlphaFoldDB" id="A0A162J675"/>
<name>A0A162J675_9CLOT</name>
<dbReference type="Proteomes" id="UP000077407">
    <property type="component" value="Unassembled WGS sequence"/>
</dbReference>
<evidence type="ECO:0000313" key="2">
    <source>
        <dbReference type="Proteomes" id="UP000077407"/>
    </source>
</evidence>
<dbReference type="RefSeq" id="WP_063554532.1">
    <property type="nucleotide sequence ID" value="NZ_LITT01000009.1"/>
</dbReference>
<evidence type="ECO:0000313" key="1">
    <source>
        <dbReference type="EMBL" id="OAA90885.1"/>
    </source>
</evidence>
<proteinExistence type="predicted"/>
<reference evidence="1 2" key="1">
    <citation type="journal article" date="2015" name="Biotechnol. Bioeng.">
        <title>Genome sequence and phenotypic characterization of Caulobacter segnis.</title>
        <authorList>
            <person name="Patel S."/>
            <person name="Fletcher B."/>
            <person name="Scott D.C."/>
            <person name="Ely B."/>
        </authorList>
    </citation>
    <scope>NUCLEOTIDE SEQUENCE [LARGE SCALE GENOMIC DNA]</scope>
    <source>
        <strain evidence="1 2">ERI-2</strain>
    </source>
</reference>
<dbReference type="EMBL" id="LITT01000009">
    <property type="protein sequence ID" value="OAA90885.1"/>
    <property type="molecule type" value="Genomic_DNA"/>
</dbReference>
<gene>
    <name evidence="1" type="ORF">WY13_00951</name>
</gene>
<sequence length="71" mass="7991">MGEIGFRYEEEEEIIEVGQATIEEVEAPELNSELIRAINILVSVLQQYNGVIKGINIETTANSEYSAKLKY</sequence>
<organism evidence="1 2">
    <name type="scientific">Clostridium ljungdahlii</name>
    <dbReference type="NCBI Taxonomy" id="1538"/>
    <lineage>
        <taxon>Bacteria</taxon>
        <taxon>Bacillati</taxon>
        <taxon>Bacillota</taxon>
        <taxon>Clostridia</taxon>
        <taxon>Eubacteriales</taxon>
        <taxon>Clostridiaceae</taxon>
        <taxon>Clostridium</taxon>
    </lineage>
</organism>
<dbReference type="PATRIC" id="fig|1538.10.peg.1456"/>
<protein>
    <submittedName>
        <fullName evidence="1">Uncharacterized protein</fullName>
    </submittedName>
</protein>
<comment type="caution">
    <text evidence="1">The sequence shown here is derived from an EMBL/GenBank/DDBJ whole genome shotgun (WGS) entry which is preliminary data.</text>
</comment>
<accession>A0A162J675</accession>